<reference evidence="2" key="1">
    <citation type="journal article" date="2015" name="Nature">
        <title>Complex archaea that bridge the gap between prokaryotes and eukaryotes.</title>
        <authorList>
            <person name="Spang A."/>
            <person name="Saw J.H."/>
            <person name="Jorgensen S.L."/>
            <person name="Zaremba-Niedzwiedzka K."/>
            <person name="Martijn J."/>
            <person name="Lind A.E."/>
            <person name="van Eijk R."/>
            <person name="Schleper C."/>
            <person name="Guy L."/>
            <person name="Ettema T.J."/>
        </authorList>
    </citation>
    <scope>NUCLEOTIDE SEQUENCE</scope>
</reference>
<gene>
    <name evidence="2" type="ORF">LCGC14_1517350</name>
</gene>
<organism evidence="2">
    <name type="scientific">marine sediment metagenome</name>
    <dbReference type="NCBI Taxonomy" id="412755"/>
    <lineage>
        <taxon>unclassified sequences</taxon>
        <taxon>metagenomes</taxon>
        <taxon>ecological metagenomes</taxon>
    </lineage>
</organism>
<evidence type="ECO:0000256" key="1">
    <source>
        <dbReference type="SAM" id="Phobius"/>
    </source>
</evidence>
<dbReference type="EMBL" id="LAZR01011212">
    <property type="protein sequence ID" value="KKM62860.1"/>
    <property type="molecule type" value="Genomic_DNA"/>
</dbReference>
<feature type="transmembrane region" description="Helical" evidence="1">
    <location>
        <begin position="58"/>
        <end position="81"/>
    </location>
</feature>
<keyword evidence="1" id="KW-0812">Transmembrane</keyword>
<evidence type="ECO:0000313" key="2">
    <source>
        <dbReference type="EMBL" id="KKM62860.1"/>
    </source>
</evidence>
<keyword evidence="1" id="KW-1133">Transmembrane helix</keyword>
<keyword evidence="1" id="KW-0472">Membrane</keyword>
<dbReference type="AlphaFoldDB" id="A0A0F9LFC6"/>
<sequence length="83" mass="9104">MPEIDMLEDAEFEGQLTAMGDDPVALTKFVARQQYSTGKVLMDHGRRIKSLERKNKKAMGVVGASGAILATAAAAFIDYIMRR</sequence>
<protein>
    <submittedName>
        <fullName evidence="2">Uncharacterized protein</fullName>
    </submittedName>
</protein>
<name>A0A0F9LFC6_9ZZZZ</name>
<comment type="caution">
    <text evidence="2">The sequence shown here is derived from an EMBL/GenBank/DDBJ whole genome shotgun (WGS) entry which is preliminary data.</text>
</comment>
<proteinExistence type="predicted"/>
<accession>A0A0F9LFC6</accession>